<dbReference type="Proteomes" id="UP000271374">
    <property type="component" value="Unassembled WGS sequence"/>
</dbReference>
<evidence type="ECO:0000259" key="1">
    <source>
        <dbReference type="Pfam" id="PF07969"/>
    </source>
</evidence>
<reference evidence="2 3" key="1">
    <citation type="submission" date="2018-12" db="EMBL/GenBank/DDBJ databases">
        <title>Bacillus yapensis draft genome sequence.</title>
        <authorList>
            <person name="Yu L."/>
            <person name="Xu X."/>
            <person name="Tang X."/>
        </authorList>
    </citation>
    <scope>NUCLEOTIDE SEQUENCE [LARGE SCALE GENOMIC DNA]</scope>
    <source>
        <strain evidence="2 3">XXST-01</strain>
    </source>
</reference>
<dbReference type="Pfam" id="PF07969">
    <property type="entry name" value="Amidohydro_3"/>
    <property type="match status" value="1"/>
</dbReference>
<sequence length="529" mass="58529">MATLWYGGPIYTLQEEGHLVEAIVTEGDKIIGLGSIEELGNSFKITIKHNLNGSTMIPGFVDSHIHLIGHGEKLVRLDLSSYRSKQEVLQAVKEYAVNLEDGEWVIGEGWNENQWDEPAPIVRKELDEIVSDRPVLLKRVCRHAMVVNSVALKTASIGKHTECPPGGVLGKDKDGELNGIFKENAQDLMLNAMPNSSEEYLRKALRTAIADAHQKGLTGVHTEDLAYYNGFEDTYNLFQHVIEGEGSKLRAHLLVNHEVMNDFKSSGGAFLKGSKWVEFGAIKIFTDGSLGGRTALLSHPYADDLTTNGVAIFPQIELNELVARARRMNMPVAIHAIGDLAFEMALQAIEEHPLKGAGIDRLIHAQILRLDLIERAKKLPVILDIQPSFVASDFPWVIERVGEDHMEYCYAWKTLNEHIPCAGGSDAPVEDIAPLLGIQAAVTRTNPFDLERKSYLPEEALSVYDAVCLYTKGSAMASCHEEDRGMIKEGFLADFTILAENIFNIDSYDISRIQVDMTVIGGEVVFARP</sequence>
<dbReference type="Gene3D" id="3.10.310.70">
    <property type="match status" value="1"/>
</dbReference>
<name>A0A3S0KFU4_9BACI</name>
<dbReference type="RefSeq" id="WP_126409578.1">
    <property type="nucleotide sequence ID" value="NZ_RXNT01000012.1"/>
</dbReference>
<dbReference type="EMBL" id="RXNT01000012">
    <property type="protein sequence ID" value="RTR29593.1"/>
    <property type="molecule type" value="Genomic_DNA"/>
</dbReference>
<dbReference type="PANTHER" id="PTHR22642">
    <property type="entry name" value="IMIDAZOLONEPROPIONASE"/>
    <property type="match status" value="1"/>
</dbReference>
<evidence type="ECO:0000313" key="3">
    <source>
        <dbReference type="Proteomes" id="UP000271374"/>
    </source>
</evidence>
<evidence type="ECO:0000313" key="2">
    <source>
        <dbReference type="EMBL" id="RTR29593.1"/>
    </source>
</evidence>
<dbReference type="InterPro" id="IPR011059">
    <property type="entry name" value="Metal-dep_hydrolase_composite"/>
</dbReference>
<dbReference type="CDD" id="cd01300">
    <property type="entry name" value="YtcJ_like"/>
    <property type="match status" value="1"/>
</dbReference>
<dbReference type="GO" id="GO:0016810">
    <property type="term" value="F:hydrolase activity, acting on carbon-nitrogen (but not peptide) bonds"/>
    <property type="evidence" value="ECO:0007669"/>
    <property type="project" value="InterPro"/>
</dbReference>
<dbReference type="PANTHER" id="PTHR22642:SF2">
    <property type="entry name" value="PROTEIN LONG AFTER FAR-RED 3"/>
    <property type="match status" value="1"/>
</dbReference>
<keyword evidence="3" id="KW-1185">Reference proteome</keyword>
<accession>A0A3S0KFU4</accession>
<comment type="caution">
    <text evidence="2">The sequence shown here is derived from an EMBL/GenBank/DDBJ whole genome shotgun (WGS) entry which is preliminary data.</text>
</comment>
<gene>
    <name evidence="2" type="ORF">EKG37_14970</name>
</gene>
<dbReference type="AlphaFoldDB" id="A0A3S0KFU4"/>
<dbReference type="SUPFAM" id="SSF51338">
    <property type="entry name" value="Composite domain of metallo-dependent hydrolases"/>
    <property type="match status" value="1"/>
</dbReference>
<protein>
    <submittedName>
        <fullName evidence="2">Amidohydrolase</fullName>
    </submittedName>
</protein>
<dbReference type="Gene3D" id="3.20.20.140">
    <property type="entry name" value="Metal-dependent hydrolases"/>
    <property type="match status" value="1"/>
</dbReference>
<dbReference type="InterPro" id="IPR032466">
    <property type="entry name" value="Metal_Hydrolase"/>
</dbReference>
<feature type="domain" description="Amidohydrolase 3" evidence="1">
    <location>
        <begin position="50"/>
        <end position="526"/>
    </location>
</feature>
<keyword evidence="2" id="KW-0378">Hydrolase</keyword>
<proteinExistence type="predicted"/>
<dbReference type="InterPro" id="IPR013108">
    <property type="entry name" value="Amidohydro_3"/>
</dbReference>
<dbReference type="OrthoDB" id="9767366at2"/>
<organism evidence="2 3">
    <name type="scientific">Bacillus yapensis</name>
    <dbReference type="NCBI Taxonomy" id="2492960"/>
    <lineage>
        <taxon>Bacteria</taxon>
        <taxon>Bacillati</taxon>
        <taxon>Bacillota</taxon>
        <taxon>Bacilli</taxon>
        <taxon>Bacillales</taxon>
        <taxon>Bacillaceae</taxon>
        <taxon>Bacillus</taxon>
    </lineage>
</organism>
<dbReference type="InterPro" id="IPR033932">
    <property type="entry name" value="YtcJ-like"/>
</dbReference>
<dbReference type="SUPFAM" id="SSF51556">
    <property type="entry name" value="Metallo-dependent hydrolases"/>
    <property type="match status" value="1"/>
</dbReference>
<dbReference type="Gene3D" id="2.30.40.10">
    <property type="entry name" value="Urease, subunit C, domain 1"/>
    <property type="match status" value="1"/>
</dbReference>